<sequence>MAELPAHGAELVPAVESDGEGVDGVALRLANPKVATAQLDGGSSGGERRPKAWEELQGVTAVLGPHLGQVDVYQ</sequence>
<evidence type="ECO:0000259" key="1">
    <source>
        <dbReference type="Pfam" id="PF05754"/>
    </source>
</evidence>
<accession>A0A679BA28</accession>
<reference evidence="2" key="1">
    <citation type="submission" date="2018-08" db="EMBL/GenBank/DDBJ databases">
        <title>Oryza glaberrima genomic DNA, chromosome 11, BAC clone:Ogla0116K10.</title>
        <authorList>
            <person name="Wu J."/>
            <person name="Kanamori H."/>
        </authorList>
    </citation>
    <scope>NUCLEOTIDE SEQUENCE</scope>
    <source>
        <strain evidence="2">IRGC104038</strain>
    </source>
</reference>
<protein>
    <recommendedName>
        <fullName evidence="1">DUF834 domain-containing protein</fullName>
    </recommendedName>
</protein>
<dbReference type="InterPro" id="IPR008552">
    <property type="entry name" value="DUF834"/>
</dbReference>
<organism evidence="2">
    <name type="scientific">Oryza glaberrima</name>
    <name type="common">African rice</name>
    <dbReference type="NCBI Taxonomy" id="4538"/>
    <lineage>
        <taxon>Eukaryota</taxon>
        <taxon>Viridiplantae</taxon>
        <taxon>Streptophyta</taxon>
        <taxon>Embryophyta</taxon>
        <taxon>Tracheophyta</taxon>
        <taxon>Spermatophyta</taxon>
        <taxon>Magnoliopsida</taxon>
        <taxon>Liliopsida</taxon>
        <taxon>Poales</taxon>
        <taxon>Poaceae</taxon>
        <taxon>BOP clade</taxon>
        <taxon>Oryzoideae</taxon>
        <taxon>Oryzeae</taxon>
        <taxon>Oryzinae</taxon>
        <taxon>Oryza</taxon>
    </lineage>
</organism>
<proteinExistence type="predicted"/>
<gene>
    <name evidence="2" type="primary">Ogla0116K10.45</name>
</gene>
<dbReference type="AlphaFoldDB" id="A0A679BA28"/>
<dbReference type="Pfam" id="PF05754">
    <property type="entry name" value="DUF834"/>
    <property type="match status" value="1"/>
</dbReference>
<dbReference type="EMBL" id="AP018861">
    <property type="protein sequence ID" value="BBF89507.1"/>
    <property type="molecule type" value="Genomic_DNA"/>
</dbReference>
<name>A0A679BA28_ORYGL</name>
<feature type="domain" description="DUF834" evidence="1">
    <location>
        <begin position="8"/>
        <end position="46"/>
    </location>
</feature>
<evidence type="ECO:0000313" key="2">
    <source>
        <dbReference type="EMBL" id="BBF89507.1"/>
    </source>
</evidence>